<comment type="caution">
    <text evidence="1">The sequence shown here is derived from an EMBL/GenBank/DDBJ whole genome shotgun (WGS) entry which is preliminary data.</text>
</comment>
<name>A0AAD3Y801_NEPGR</name>
<sequence length="87" mass="9892">MIYIMRTIKLQRFTGQVNAKQRYAVNGVSFMPADTPLKIADLFKIRGVFRAGSISDNPAERRIYLDIFVVATTTEHSLKSSLKTKRV</sequence>
<keyword evidence="2" id="KW-1185">Reference proteome</keyword>
<proteinExistence type="predicted"/>
<dbReference type="EMBL" id="BSYO01000038">
    <property type="protein sequence ID" value="GMH30734.1"/>
    <property type="molecule type" value="Genomic_DNA"/>
</dbReference>
<evidence type="ECO:0000313" key="1">
    <source>
        <dbReference type="EMBL" id="GMH30734.1"/>
    </source>
</evidence>
<evidence type="ECO:0000313" key="2">
    <source>
        <dbReference type="Proteomes" id="UP001279734"/>
    </source>
</evidence>
<dbReference type="Proteomes" id="UP001279734">
    <property type="component" value="Unassembled WGS sequence"/>
</dbReference>
<protein>
    <submittedName>
        <fullName evidence="1">Uncharacterized protein</fullName>
    </submittedName>
</protein>
<dbReference type="AlphaFoldDB" id="A0AAD3Y801"/>
<gene>
    <name evidence="1" type="ORF">Nepgr_032577</name>
</gene>
<accession>A0AAD3Y801</accession>
<organism evidence="1 2">
    <name type="scientific">Nepenthes gracilis</name>
    <name type="common">Slender pitcher plant</name>
    <dbReference type="NCBI Taxonomy" id="150966"/>
    <lineage>
        <taxon>Eukaryota</taxon>
        <taxon>Viridiplantae</taxon>
        <taxon>Streptophyta</taxon>
        <taxon>Embryophyta</taxon>
        <taxon>Tracheophyta</taxon>
        <taxon>Spermatophyta</taxon>
        <taxon>Magnoliopsida</taxon>
        <taxon>eudicotyledons</taxon>
        <taxon>Gunneridae</taxon>
        <taxon>Pentapetalae</taxon>
        <taxon>Caryophyllales</taxon>
        <taxon>Nepenthaceae</taxon>
        <taxon>Nepenthes</taxon>
    </lineage>
</organism>
<reference evidence="1" key="1">
    <citation type="submission" date="2023-05" db="EMBL/GenBank/DDBJ databases">
        <title>Nepenthes gracilis genome sequencing.</title>
        <authorList>
            <person name="Fukushima K."/>
        </authorList>
    </citation>
    <scope>NUCLEOTIDE SEQUENCE</scope>
    <source>
        <strain evidence="1">SING2019-196</strain>
    </source>
</reference>